<feature type="compositionally biased region" description="Polar residues" evidence="1">
    <location>
        <begin position="24"/>
        <end position="39"/>
    </location>
</feature>
<dbReference type="WBParaSite" id="nRc.2.0.1.t47807-RA">
    <property type="protein sequence ID" value="nRc.2.0.1.t47807-RA"/>
    <property type="gene ID" value="nRc.2.0.1.g47807"/>
</dbReference>
<dbReference type="Proteomes" id="UP000887565">
    <property type="component" value="Unplaced"/>
</dbReference>
<accession>A0A915LAD9</accession>
<feature type="region of interest" description="Disordered" evidence="1">
    <location>
        <begin position="19"/>
        <end position="39"/>
    </location>
</feature>
<proteinExistence type="predicted"/>
<reference evidence="3" key="1">
    <citation type="submission" date="2022-11" db="UniProtKB">
        <authorList>
            <consortium name="WormBaseParasite"/>
        </authorList>
    </citation>
    <scope>IDENTIFICATION</scope>
</reference>
<keyword evidence="2" id="KW-1185">Reference proteome</keyword>
<evidence type="ECO:0000313" key="2">
    <source>
        <dbReference type="Proteomes" id="UP000887565"/>
    </source>
</evidence>
<protein>
    <submittedName>
        <fullName evidence="3">Uncharacterized protein</fullName>
    </submittedName>
</protein>
<evidence type="ECO:0000313" key="3">
    <source>
        <dbReference type="WBParaSite" id="nRc.2.0.1.t47807-RA"/>
    </source>
</evidence>
<organism evidence="2 3">
    <name type="scientific">Romanomermis culicivorax</name>
    <name type="common">Nematode worm</name>
    <dbReference type="NCBI Taxonomy" id="13658"/>
    <lineage>
        <taxon>Eukaryota</taxon>
        <taxon>Metazoa</taxon>
        <taxon>Ecdysozoa</taxon>
        <taxon>Nematoda</taxon>
        <taxon>Enoplea</taxon>
        <taxon>Dorylaimia</taxon>
        <taxon>Mermithida</taxon>
        <taxon>Mermithoidea</taxon>
        <taxon>Mermithidae</taxon>
        <taxon>Romanomermis</taxon>
    </lineage>
</organism>
<sequence length="132" mass="15293">YVPGKKNAFADFLSRKYKVDQTKNNDPTTSKAPTATDINNLVETRAKTRQKLKQPPQNDLEVHKTPDEEKILNWADLPNQDQWPLMQHQSANAQKIDPRLDQTHQKYLLFENLTTIHNEVLKELRASEAMSK</sequence>
<evidence type="ECO:0000256" key="1">
    <source>
        <dbReference type="SAM" id="MobiDB-lite"/>
    </source>
</evidence>
<name>A0A915LAD9_ROMCU</name>
<dbReference type="AlphaFoldDB" id="A0A915LAD9"/>